<reference evidence="4" key="2">
    <citation type="submission" date="2021-03" db="UniProtKB">
        <authorList>
            <consortium name="EnsemblPlants"/>
        </authorList>
    </citation>
    <scope>IDENTIFICATION</scope>
</reference>
<dbReference type="PANTHER" id="PTHR47991">
    <property type="entry name" value="OXOGLUTARATE/IRON-DEPENDENT DIOXYGENASE"/>
    <property type="match status" value="1"/>
</dbReference>
<keyword evidence="2" id="KW-0408">Iron</keyword>
<proteinExistence type="predicted"/>
<dbReference type="AlphaFoldDB" id="A0A803MG72"/>
<protein>
    <recommendedName>
        <fullName evidence="3">Non-haem dioxygenase N-terminal domain-containing protein</fullName>
    </recommendedName>
</protein>
<name>A0A803MG72_CHEQI</name>
<dbReference type="SUPFAM" id="SSF51197">
    <property type="entry name" value="Clavaminate synthase-like"/>
    <property type="match status" value="1"/>
</dbReference>
<accession>A0A803MG72</accession>
<evidence type="ECO:0000313" key="5">
    <source>
        <dbReference type="Proteomes" id="UP000596660"/>
    </source>
</evidence>
<organism evidence="4 5">
    <name type="scientific">Chenopodium quinoa</name>
    <name type="common">Quinoa</name>
    <dbReference type="NCBI Taxonomy" id="63459"/>
    <lineage>
        <taxon>Eukaryota</taxon>
        <taxon>Viridiplantae</taxon>
        <taxon>Streptophyta</taxon>
        <taxon>Embryophyta</taxon>
        <taxon>Tracheophyta</taxon>
        <taxon>Spermatophyta</taxon>
        <taxon>Magnoliopsida</taxon>
        <taxon>eudicotyledons</taxon>
        <taxon>Gunneridae</taxon>
        <taxon>Pentapetalae</taxon>
        <taxon>Caryophyllales</taxon>
        <taxon>Chenopodiaceae</taxon>
        <taxon>Chenopodioideae</taxon>
        <taxon>Atripliceae</taxon>
        <taxon>Chenopodium</taxon>
    </lineage>
</organism>
<dbReference type="GO" id="GO:0046872">
    <property type="term" value="F:metal ion binding"/>
    <property type="evidence" value="ECO:0007669"/>
    <property type="project" value="UniProtKB-KW"/>
</dbReference>
<evidence type="ECO:0000256" key="2">
    <source>
        <dbReference type="ARBA" id="ARBA00023004"/>
    </source>
</evidence>
<dbReference type="InterPro" id="IPR050295">
    <property type="entry name" value="Plant_2OG-oxidoreductases"/>
</dbReference>
<evidence type="ECO:0000256" key="1">
    <source>
        <dbReference type="ARBA" id="ARBA00022723"/>
    </source>
</evidence>
<evidence type="ECO:0000313" key="4">
    <source>
        <dbReference type="EnsemblPlants" id="AUR62028974-RA:cds"/>
    </source>
</evidence>
<dbReference type="Pfam" id="PF14226">
    <property type="entry name" value="DIOX_N"/>
    <property type="match status" value="1"/>
</dbReference>
<dbReference type="EnsemblPlants" id="AUR62028974-RA">
    <property type="protein sequence ID" value="AUR62028974-RA:cds"/>
    <property type="gene ID" value="AUR62028974"/>
</dbReference>
<dbReference type="InterPro" id="IPR026992">
    <property type="entry name" value="DIOX_N"/>
</dbReference>
<sequence>MHRQPNTNKNCENFVLFLIHGVAYRLLVNHGKELFALPLEQKQKHNTTLDWFEGYGGATISEGQNYNWNDRLHLRVNPVDQRNFNFWPEYILNFRETLEEYAVEVRRVTKSLLKAIAKSVELDEDSFLKECGEDEAMNLFTRFNYYTYTYIHTDDEKWQTEECGAQGCD</sequence>
<evidence type="ECO:0000259" key="3">
    <source>
        <dbReference type="Pfam" id="PF14226"/>
    </source>
</evidence>
<reference evidence="4" key="1">
    <citation type="journal article" date="2017" name="Nature">
        <title>The genome of Chenopodium quinoa.</title>
        <authorList>
            <person name="Jarvis D.E."/>
            <person name="Ho Y.S."/>
            <person name="Lightfoot D.J."/>
            <person name="Schmoeckel S.M."/>
            <person name="Li B."/>
            <person name="Borm T.J.A."/>
            <person name="Ohyanagi H."/>
            <person name="Mineta K."/>
            <person name="Michell C.T."/>
            <person name="Saber N."/>
            <person name="Kharbatia N.M."/>
            <person name="Rupper R.R."/>
            <person name="Sharp A.R."/>
            <person name="Dally N."/>
            <person name="Boughton B.A."/>
            <person name="Woo Y.H."/>
            <person name="Gao G."/>
            <person name="Schijlen E.G.W.M."/>
            <person name="Guo X."/>
            <person name="Momin A.A."/>
            <person name="Negrao S."/>
            <person name="Al-Babili S."/>
            <person name="Gehring C."/>
            <person name="Roessner U."/>
            <person name="Jung C."/>
            <person name="Murphy K."/>
            <person name="Arold S.T."/>
            <person name="Gojobori T."/>
            <person name="van der Linden C.G."/>
            <person name="van Loo E.N."/>
            <person name="Jellen E.N."/>
            <person name="Maughan P.J."/>
            <person name="Tester M."/>
        </authorList>
    </citation>
    <scope>NUCLEOTIDE SEQUENCE [LARGE SCALE GENOMIC DNA]</scope>
    <source>
        <strain evidence="4">cv. PI 614886</strain>
    </source>
</reference>
<feature type="domain" description="Non-haem dioxygenase N-terminal" evidence="3">
    <location>
        <begin position="27"/>
        <end position="89"/>
    </location>
</feature>
<dbReference type="OMA" id="EANDEYC"/>
<keyword evidence="1" id="KW-0479">Metal-binding</keyword>
<dbReference type="InterPro" id="IPR027443">
    <property type="entry name" value="IPNS-like_sf"/>
</dbReference>
<dbReference type="Gramene" id="AUR62028974-RA">
    <property type="protein sequence ID" value="AUR62028974-RA:cds"/>
    <property type="gene ID" value="AUR62028974"/>
</dbReference>
<dbReference type="Proteomes" id="UP000596660">
    <property type="component" value="Unplaced"/>
</dbReference>
<dbReference type="Gene3D" id="2.60.120.330">
    <property type="entry name" value="B-lactam Antibiotic, Isopenicillin N Synthase, Chain"/>
    <property type="match status" value="1"/>
</dbReference>
<keyword evidence="5" id="KW-1185">Reference proteome</keyword>